<dbReference type="RefSeq" id="XP_004831818.1">
    <property type="nucleotide sequence ID" value="XM_004831761.1"/>
</dbReference>
<feature type="domain" description="Clathrin/coatomer adaptor adaptin-like N-terminal" evidence="7">
    <location>
        <begin position="4"/>
        <end position="246"/>
    </location>
</feature>
<dbReference type="Proteomes" id="UP000031512">
    <property type="component" value="Unassembled WGS sequence"/>
</dbReference>
<keyword evidence="6" id="KW-0812">Transmembrane</keyword>
<dbReference type="GO" id="GO:0012505">
    <property type="term" value="C:endomembrane system"/>
    <property type="evidence" value="ECO:0007669"/>
    <property type="project" value="UniProtKB-SubCell"/>
</dbReference>
<dbReference type="Gene3D" id="2.60.40.1230">
    <property type="match status" value="1"/>
</dbReference>
<feature type="transmembrane region" description="Helical" evidence="6">
    <location>
        <begin position="1052"/>
        <end position="1071"/>
    </location>
</feature>
<dbReference type="GO" id="GO:0006886">
    <property type="term" value="P:intracellular protein transport"/>
    <property type="evidence" value="ECO:0007669"/>
    <property type="project" value="InterPro"/>
</dbReference>
<keyword evidence="2" id="KW-0813">Transport</keyword>
<keyword evidence="4 6" id="KW-0472">Membrane</keyword>
<dbReference type="PANTHER" id="PTHR22780">
    <property type="entry name" value="ADAPTIN, ALPHA/GAMMA/EPSILON"/>
    <property type="match status" value="1"/>
</dbReference>
<dbReference type="InterPro" id="IPR002553">
    <property type="entry name" value="Clathrin/coatomer_adapt-like_N"/>
</dbReference>
<protein>
    <recommendedName>
        <fullName evidence="7">Clathrin/coatomer adaptor adaptin-like N-terminal domain-containing protein</fullName>
    </recommendedName>
</protein>
<dbReference type="SUPFAM" id="SSF48371">
    <property type="entry name" value="ARM repeat"/>
    <property type="match status" value="1"/>
</dbReference>
<dbReference type="Gene3D" id="1.25.10.10">
    <property type="entry name" value="Leucine-rich Repeat Variant"/>
    <property type="match status" value="1"/>
</dbReference>
<feature type="compositionally biased region" description="Basic and acidic residues" evidence="5">
    <location>
        <begin position="307"/>
        <end position="360"/>
    </location>
</feature>
<feature type="compositionally biased region" description="Basic and acidic residues" evidence="5">
    <location>
        <begin position="281"/>
        <end position="298"/>
    </location>
</feature>
<feature type="region of interest" description="Disordered" evidence="5">
    <location>
        <begin position="266"/>
        <end position="372"/>
    </location>
</feature>
<feature type="transmembrane region" description="Helical" evidence="6">
    <location>
        <begin position="1020"/>
        <end position="1040"/>
    </location>
</feature>
<feature type="compositionally biased region" description="Polar residues" evidence="5">
    <location>
        <begin position="879"/>
        <end position="894"/>
    </location>
</feature>
<dbReference type="InterPro" id="IPR050840">
    <property type="entry name" value="Adaptor_Complx_Large_Subunit"/>
</dbReference>
<sequence length="1087" mass="119473">MGQVRLVALEIIEDAIKVKEIANTIKGDMEMIIHFLNEPDPTIKKRAALILCGLCDSTNWDIVVPELVSTLRYSEIFVQEYIVPLACKTIDNILPKNALYIDLIFKIIIYTPLLPNDFVCILLLSALEKENSPKFREQVVGKCIGYLMDADVEMSESLLRTCAYVLGDYGHLSTEYTLKQQVNFLDKYFPIASSECKGVMITSYGKMISYDNSLLGVVEPILELYVTSTDVNLQNRVCEMLKLLRLDTRLFSKVFRHNILPKYERESLSPKQVSRSGTLEAPRDHDLDRRPSGTDSRQKTISRHSTHGLEHRTSAMRRESAHGPDVPRRNTAEPHGHSEARGDASRMDSLRTDSLPRESSRAGPRHAPYGASTTPAITLAPSIIFSNHHCKVIVEQAYKNQQAKLLVRIENTSGSPIQIHKGALKCPVELSGMLHNAIEGPLSTGAHVGHRLSFVLVNDVAVQPQYTLEYSSMDGPARITFELPVMIHKFMKPYKLEAPGFTALWNKLQGKTATFGYSGRLETLAKGIQDGLNLFCVQNKPDSELKTYTYGPNGNKDVQLVRTEDPPNSGFYRFKHTSATGKPFTVDKVQYGENGQTVDAGVNNTEIRHLSVWYWKEDGYLRKPLLIEVWKESRDYIYRYNKGGGGFGWNELSGNPRARPLQDNDLEAKLDHLNCNLNQAVTITLTFEHSSHLSYGASKGKNNYCCDYHNPGGDGRGNISVTKGIVPVAPRVEYYEHSISDGGLKLAKIKYHITNGDGRWRRIKSDNLGLPIQGYVSIYVFYCSNNPELIYVDGNGINGTNRWYHKPTDSSSISGDEQWTEVNDLSGITPENITDCTNFNKLKNVLSCAKNATCTHSPQPSPQAASSVTSLSTATPSSGGPTQQDLNGPGNNAAGQDGSEVVPIVGSILGTLLGGTLYGASELVNDAKTWGNLIELVVKGSGIAGIEAINADLEAIPKSADSKSVSDPPQGLIDAGKAGASSPPGSKVGGPEESPIETTTPASQPVIAEPTTTPAALSGLPLLLLLILLNHLNLLLKILLQALLILLKMNQILLLLFHLLKNLLLMMTTLLNGLRLELPLLVTLLIL</sequence>
<proteinExistence type="predicted"/>
<accession>L1LAM1</accession>
<dbReference type="GO" id="GO:0030117">
    <property type="term" value="C:membrane coat"/>
    <property type="evidence" value="ECO:0007669"/>
    <property type="project" value="InterPro"/>
</dbReference>
<dbReference type="InterPro" id="IPR016024">
    <property type="entry name" value="ARM-type_fold"/>
</dbReference>
<evidence type="ECO:0000256" key="6">
    <source>
        <dbReference type="SAM" id="Phobius"/>
    </source>
</evidence>
<evidence type="ECO:0000259" key="7">
    <source>
        <dbReference type="Pfam" id="PF01602"/>
    </source>
</evidence>
<evidence type="ECO:0000256" key="4">
    <source>
        <dbReference type="ARBA" id="ARBA00023136"/>
    </source>
</evidence>
<feature type="region of interest" description="Disordered" evidence="5">
    <location>
        <begin position="856"/>
        <end position="898"/>
    </location>
</feature>
<evidence type="ECO:0000256" key="1">
    <source>
        <dbReference type="ARBA" id="ARBA00004308"/>
    </source>
</evidence>
<dbReference type="AlphaFoldDB" id="L1LAM1"/>
<dbReference type="eggNOG" id="KOG1077">
    <property type="taxonomic scope" value="Eukaryota"/>
</dbReference>
<dbReference type="GeneID" id="15805065"/>
<evidence type="ECO:0000256" key="5">
    <source>
        <dbReference type="SAM" id="MobiDB-lite"/>
    </source>
</evidence>
<dbReference type="STRING" id="1537102.L1LAM1"/>
<keyword evidence="6" id="KW-1133">Transmembrane helix</keyword>
<dbReference type="Pfam" id="PF01602">
    <property type="entry name" value="Adaptin_N"/>
    <property type="match status" value="1"/>
</dbReference>
<dbReference type="EMBL" id="ACOU01000007">
    <property type="protein sequence ID" value="EKX72366.1"/>
    <property type="molecule type" value="Genomic_DNA"/>
</dbReference>
<dbReference type="SMR" id="L1LAM1"/>
<feature type="region of interest" description="Disordered" evidence="5">
    <location>
        <begin position="959"/>
        <end position="1006"/>
    </location>
</feature>
<dbReference type="InterPro" id="IPR011989">
    <property type="entry name" value="ARM-like"/>
</dbReference>
<keyword evidence="9" id="KW-1185">Reference proteome</keyword>
<evidence type="ECO:0000256" key="3">
    <source>
        <dbReference type="ARBA" id="ARBA00022927"/>
    </source>
</evidence>
<comment type="caution">
    <text evidence="8">The sequence shown here is derived from an EMBL/GenBank/DDBJ whole genome shotgun (WGS) entry which is preliminary data.</text>
</comment>
<dbReference type="OrthoDB" id="413467at2759"/>
<organism evidence="8 9">
    <name type="scientific">Theileria equi strain WA</name>
    <dbReference type="NCBI Taxonomy" id="1537102"/>
    <lineage>
        <taxon>Eukaryota</taxon>
        <taxon>Sar</taxon>
        <taxon>Alveolata</taxon>
        <taxon>Apicomplexa</taxon>
        <taxon>Aconoidasida</taxon>
        <taxon>Piroplasmida</taxon>
        <taxon>Theileriidae</taxon>
        <taxon>Theileria</taxon>
    </lineage>
</organism>
<comment type="subcellular location">
    <subcellularLocation>
        <location evidence="1">Endomembrane system</location>
    </subcellularLocation>
</comment>
<evidence type="ECO:0000313" key="8">
    <source>
        <dbReference type="EMBL" id="EKX72366.1"/>
    </source>
</evidence>
<evidence type="ECO:0000256" key="2">
    <source>
        <dbReference type="ARBA" id="ARBA00022448"/>
    </source>
</evidence>
<feature type="compositionally biased region" description="Low complexity" evidence="5">
    <location>
        <begin position="862"/>
        <end position="878"/>
    </location>
</feature>
<name>L1LAM1_THEEQ</name>
<evidence type="ECO:0000313" key="9">
    <source>
        <dbReference type="Proteomes" id="UP000031512"/>
    </source>
</evidence>
<reference evidence="8 9" key="1">
    <citation type="journal article" date="2012" name="BMC Genomics">
        <title>Comparative genomic analysis and phylogenetic position of Theileria equi.</title>
        <authorList>
            <person name="Kappmeyer L.S."/>
            <person name="Thiagarajan M."/>
            <person name="Herndon D.R."/>
            <person name="Ramsay J.D."/>
            <person name="Caler E."/>
            <person name="Djikeng A."/>
            <person name="Gillespie J.J."/>
            <person name="Lau A.O."/>
            <person name="Roalson E.H."/>
            <person name="Silva J.C."/>
            <person name="Silva M.G."/>
            <person name="Suarez C.E."/>
            <person name="Ueti M.W."/>
            <person name="Nene V.M."/>
            <person name="Mealey R.H."/>
            <person name="Knowles D.P."/>
            <person name="Brayton K.A."/>
        </authorList>
    </citation>
    <scope>NUCLEOTIDE SEQUENCE [LARGE SCALE GENOMIC DNA]</scope>
    <source>
        <strain evidence="8 9">WA</strain>
    </source>
</reference>
<gene>
    <name evidence="8" type="ORF">BEWA_048330</name>
</gene>
<dbReference type="KEGG" id="beq:BEWA_048330"/>
<dbReference type="GO" id="GO:0016192">
    <property type="term" value="P:vesicle-mediated transport"/>
    <property type="evidence" value="ECO:0007669"/>
    <property type="project" value="InterPro"/>
</dbReference>
<dbReference type="VEuPathDB" id="PiroplasmaDB:BEWA_048330"/>
<keyword evidence="3" id="KW-0653">Protein transport</keyword>